<accession>A0AAD7ELK4</accession>
<comment type="caution">
    <text evidence="3">The sequence shown here is derived from an EMBL/GenBank/DDBJ whole genome shotgun (WGS) entry which is preliminary data.</text>
</comment>
<dbReference type="Pfam" id="PF17667">
    <property type="entry name" value="Pkinase_fungal"/>
    <property type="match status" value="2"/>
</dbReference>
<name>A0AAD7ELK4_9AGAR</name>
<dbReference type="Proteomes" id="UP001218218">
    <property type="component" value="Unassembled WGS sequence"/>
</dbReference>
<proteinExistence type="predicted"/>
<evidence type="ECO:0000313" key="4">
    <source>
        <dbReference type="Proteomes" id="UP001218218"/>
    </source>
</evidence>
<sequence>MPTFIIFISSSPGSPSISNFSAPPPDAYRSPFSASSVRRRTPSSPRSGGTQRLHHCLDTMRLSRDISPPAERAPKRPRTTPPEIQCASWTVELFSHGDLRTHVIGVLVTPNSIQMLYYDRSIVVKSEPLFFTTSPAPFITMLSRIASLTRAQWGYSVALKEAPTPSVSLSDGISDRTFVGKTLQFTNGWMLEFGVENTTYQEYDVSVVFYKLVVASQDGQNVGKLVIVKWSWSPQTRTREASIIEAATTRATEAGDTWVLDHLPVTKYELRDLRITVQEELTPIEGLKTAPELAEATRGIFECYRWLFEIGKVMHRDISLGNLMYRTKNGKIFGVLNDFDLSLLTDETTL</sequence>
<dbReference type="AlphaFoldDB" id="A0AAD7ELK4"/>
<evidence type="ECO:0000259" key="2">
    <source>
        <dbReference type="Pfam" id="PF17667"/>
    </source>
</evidence>
<dbReference type="InterPro" id="IPR040976">
    <property type="entry name" value="Pkinase_fungal"/>
</dbReference>
<feature type="domain" description="Fungal-type protein kinase" evidence="2">
    <location>
        <begin position="274"/>
        <end position="345"/>
    </location>
</feature>
<evidence type="ECO:0000313" key="3">
    <source>
        <dbReference type="EMBL" id="KAJ7331556.1"/>
    </source>
</evidence>
<dbReference type="EMBL" id="JARIHO010000035">
    <property type="protein sequence ID" value="KAJ7331556.1"/>
    <property type="molecule type" value="Genomic_DNA"/>
</dbReference>
<evidence type="ECO:0000256" key="1">
    <source>
        <dbReference type="SAM" id="MobiDB-lite"/>
    </source>
</evidence>
<protein>
    <recommendedName>
        <fullName evidence="2">Fungal-type protein kinase domain-containing protein</fullName>
    </recommendedName>
</protein>
<feature type="domain" description="Fungal-type protein kinase" evidence="2">
    <location>
        <begin position="87"/>
        <end position="254"/>
    </location>
</feature>
<gene>
    <name evidence="3" type="ORF">DFH08DRAFT_966540</name>
</gene>
<organism evidence="3 4">
    <name type="scientific">Mycena albidolilacea</name>
    <dbReference type="NCBI Taxonomy" id="1033008"/>
    <lineage>
        <taxon>Eukaryota</taxon>
        <taxon>Fungi</taxon>
        <taxon>Dikarya</taxon>
        <taxon>Basidiomycota</taxon>
        <taxon>Agaricomycotina</taxon>
        <taxon>Agaricomycetes</taxon>
        <taxon>Agaricomycetidae</taxon>
        <taxon>Agaricales</taxon>
        <taxon>Marasmiineae</taxon>
        <taxon>Mycenaceae</taxon>
        <taxon>Mycena</taxon>
    </lineage>
</organism>
<reference evidence="3" key="1">
    <citation type="submission" date="2023-03" db="EMBL/GenBank/DDBJ databases">
        <title>Massive genome expansion in bonnet fungi (Mycena s.s.) driven by repeated elements and novel gene families across ecological guilds.</title>
        <authorList>
            <consortium name="Lawrence Berkeley National Laboratory"/>
            <person name="Harder C.B."/>
            <person name="Miyauchi S."/>
            <person name="Viragh M."/>
            <person name="Kuo A."/>
            <person name="Thoen E."/>
            <person name="Andreopoulos B."/>
            <person name="Lu D."/>
            <person name="Skrede I."/>
            <person name="Drula E."/>
            <person name="Henrissat B."/>
            <person name="Morin E."/>
            <person name="Kohler A."/>
            <person name="Barry K."/>
            <person name="LaButti K."/>
            <person name="Morin E."/>
            <person name="Salamov A."/>
            <person name="Lipzen A."/>
            <person name="Mereny Z."/>
            <person name="Hegedus B."/>
            <person name="Baldrian P."/>
            <person name="Stursova M."/>
            <person name="Weitz H."/>
            <person name="Taylor A."/>
            <person name="Grigoriev I.V."/>
            <person name="Nagy L.G."/>
            <person name="Martin F."/>
            <person name="Kauserud H."/>
        </authorList>
    </citation>
    <scope>NUCLEOTIDE SEQUENCE</scope>
    <source>
        <strain evidence="3">CBHHK002</strain>
    </source>
</reference>
<dbReference type="InterPro" id="IPR008266">
    <property type="entry name" value="Tyr_kinase_AS"/>
</dbReference>
<keyword evidence="4" id="KW-1185">Reference proteome</keyword>
<dbReference type="PROSITE" id="PS00109">
    <property type="entry name" value="PROTEIN_KINASE_TYR"/>
    <property type="match status" value="1"/>
</dbReference>
<feature type="compositionally biased region" description="Low complexity" evidence="1">
    <location>
        <begin position="12"/>
        <end position="21"/>
    </location>
</feature>
<dbReference type="GO" id="GO:0004672">
    <property type="term" value="F:protein kinase activity"/>
    <property type="evidence" value="ECO:0007669"/>
    <property type="project" value="InterPro"/>
</dbReference>
<feature type="region of interest" description="Disordered" evidence="1">
    <location>
        <begin position="12"/>
        <end position="53"/>
    </location>
</feature>